<dbReference type="AlphaFoldDB" id="A0A1M5MTZ4"/>
<keyword evidence="4" id="KW-0106">Calcium</keyword>
<dbReference type="InterPro" id="IPR050738">
    <property type="entry name" value="Sulfatase"/>
</dbReference>
<keyword evidence="3" id="KW-0378">Hydrolase</keyword>
<dbReference type="SUPFAM" id="SSF53649">
    <property type="entry name" value="Alkaline phosphatase-like"/>
    <property type="match status" value="1"/>
</dbReference>
<evidence type="ECO:0000256" key="5">
    <source>
        <dbReference type="SAM" id="SignalP"/>
    </source>
</evidence>
<dbReference type="GO" id="GO:0046872">
    <property type="term" value="F:metal ion binding"/>
    <property type="evidence" value="ECO:0007669"/>
    <property type="project" value="UniProtKB-KW"/>
</dbReference>
<dbReference type="PROSITE" id="PS00523">
    <property type="entry name" value="SULFATASE_1"/>
    <property type="match status" value="1"/>
</dbReference>
<gene>
    <name evidence="7" type="ORF">SAMN05444388_104301</name>
</gene>
<comment type="similarity">
    <text evidence="1">Belongs to the sulfatase family.</text>
</comment>
<dbReference type="CDD" id="cd16025">
    <property type="entry name" value="PAS_like"/>
    <property type="match status" value="1"/>
</dbReference>
<feature type="domain" description="Sulfatase N-terminal" evidence="6">
    <location>
        <begin position="81"/>
        <end position="493"/>
    </location>
</feature>
<dbReference type="PANTHER" id="PTHR42693:SF43">
    <property type="entry name" value="BLL2667 PROTEIN"/>
    <property type="match status" value="1"/>
</dbReference>
<dbReference type="Gene3D" id="3.30.1120.10">
    <property type="match status" value="1"/>
</dbReference>
<evidence type="ECO:0000256" key="1">
    <source>
        <dbReference type="ARBA" id="ARBA00008779"/>
    </source>
</evidence>
<evidence type="ECO:0000259" key="6">
    <source>
        <dbReference type="Pfam" id="PF00884"/>
    </source>
</evidence>
<feature type="signal peptide" evidence="5">
    <location>
        <begin position="1"/>
        <end position="35"/>
    </location>
</feature>
<dbReference type="RefSeq" id="WP_083558557.1">
    <property type="nucleotide sequence ID" value="NZ_FQWH01000004.1"/>
</dbReference>
<keyword evidence="5" id="KW-0732">Signal</keyword>
<dbReference type="EMBL" id="FQWH01000004">
    <property type="protein sequence ID" value="SHG80637.1"/>
    <property type="molecule type" value="Genomic_DNA"/>
</dbReference>
<dbReference type="Gene3D" id="3.40.720.10">
    <property type="entry name" value="Alkaline Phosphatase, subunit A"/>
    <property type="match status" value="1"/>
</dbReference>
<reference evidence="7 8" key="1">
    <citation type="submission" date="2016-11" db="EMBL/GenBank/DDBJ databases">
        <authorList>
            <person name="Jaros S."/>
            <person name="Januszkiewicz K."/>
            <person name="Wedrychowicz H."/>
        </authorList>
    </citation>
    <scope>NUCLEOTIDE SEQUENCE [LARGE SCALE GENOMIC DNA]</scope>
    <source>
        <strain evidence="7 8">DSM 6792</strain>
    </source>
</reference>
<evidence type="ECO:0000256" key="4">
    <source>
        <dbReference type="ARBA" id="ARBA00022837"/>
    </source>
</evidence>
<dbReference type="Proteomes" id="UP000184112">
    <property type="component" value="Unassembled WGS sequence"/>
</dbReference>
<evidence type="ECO:0000313" key="8">
    <source>
        <dbReference type="Proteomes" id="UP000184112"/>
    </source>
</evidence>
<dbReference type="Pfam" id="PF00884">
    <property type="entry name" value="Sulfatase"/>
    <property type="match status" value="1"/>
</dbReference>
<feature type="chain" id="PRO_5012160657" evidence="5">
    <location>
        <begin position="36"/>
        <end position="814"/>
    </location>
</feature>
<organism evidence="7 8">
    <name type="scientific">Flavobacterium johnsoniae</name>
    <name type="common">Cytophaga johnsonae</name>
    <dbReference type="NCBI Taxonomy" id="986"/>
    <lineage>
        <taxon>Bacteria</taxon>
        <taxon>Pseudomonadati</taxon>
        <taxon>Bacteroidota</taxon>
        <taxon>Flavobacteriia</taxon>
        <taxon>Flavobacteriales</taxon>
        <taxon>Flavobacteriaceae</taxon>
        <taxon>Flavobacterium</taxon>
    </lineage>
</organism>
<accession>A0A1M5MTZ4</accession>
<evidence type="ECO:0000313" key="7">
    <source>
        <dbReference type="EMBL" id="SHG80637.1"/>
    </source>
</evidence>
<proteinExistence type="inferred from homology"/>
<dbReference type="PANTHER" id="PTHR42693">
    <property type="entry name" value="ARYLSULFATASE FAMILY MEMBER"/>
    <property type="match status" value="1"/>
</dbReference>
<dbReference type="GO" id="GO:0016787">
    <property type="term" value="F:hydrolase activity"/>
    <property type="evidence" value="ECO:0007669"/>
    <property type="project" value="UniProtKB-KW"/>
</dbReference>
<sequence>MKTCIKDLLSYFIGRKNKTASFLFLIILSSNINLAQEKENAGTPKALPQPDFHFPGYVGRTYQDSDPPQFPQPVKAPKGAPNVVLILLDDSGFGQFSTFGGGVPSPTMDKLAAEGIRYNKFHTTALCSPTRAALITGRNHHTATFGVISETATGYDGYTCVLSRSCGTIGEVLKQNGYMTAWIGKNHNTPPWETSEAGPFDRWANGLGFEYFYGFNAGDMNHWNPVLYENRNLVPASKDPNYHMTVDLADHAISWVRKVKSIAPDKPYFLYLAPGAAHSPHHAPKEWIDKFKGKFDEGWDAYREQTFERQKKLGVIPADAKLTQRPESLPAWNSLNADQKRLYARMMEVFAGYGAHCDYEMGRVVEAVKQLPDADNTIIIYIAGDNGASAEGGIEGSVNENLFFNGISEKWQDNLKVIDELGGPKHFNHFTAEWAWAMCAPFQWTKQVASHFGGTRNPMIISWPAKIKDKGGLRSQFTHTIDIVPTLYELIGITPPETINGITQNPIEGISFAYTFNDAKAKERHTTQYFELGVNRGIYHNGWMASALSFAPWNPNRGAFNPDKQKWELYKVDEDFTQSNDIAASNPEKLREMQDLWWVEASKYNVLPLDWRAVERLNGELMGRPTLAGDATTFTYYPGQVGLPNEASPRILNKSWSITADLDIPENGAEGMIVTHGGLVGGYGLYVQNGKPSFVYNNLALERPTLTAKDALPKGKVKLIVDFKYEGKEKELGKGAAVTMYVNGKKVGEEHLDRTIPIQISLNEGLDIGMDAGSPVDFNYKLPFEFTGKIEKVTYNLGDDRGSKSTKAKGSKSK</sequence>
<dbReference type="InterPro" id="IPR024607">
    <property type="entry name" value="Sulfatase_CS"/>
</dbReference>
<dbReference type="InterPro" id="IPR000917">
    <property type="entry name" value="Sulfatase_N"/>
</dbReference>
<dbReference type="InterPro" id="IPR017850">
    <property type="entry name" value="Alkaline_phosphatase_core_sf"/>
</dbReference>
<evidence type="ECO:0000256" key="2">
    <source>
        <dbReference type="ARBA" id="ARBA00022723"/>
    </source>
</evidence>
<evidence type="ECO:0000256" key="3">
    <source>
        <dbReference type="ARBA" id="ARBA00022801"/>
    </source>
</evidence>
<name>A0A1M5MTZ4_FLAJO</name>
<protein>
    <submittedName>
        <fullName evidence="7">Arylsulfatase</fullName>
    </submittedName>
</protein>
<keyword evidence="2" id="KW-0479">Metal-binding</keyword>